<reference evidence="2" key="1">
    <citation type="journal article" date="2015" name="Nature">
        <title>Complex archaea that bridge the gap between prokaryotes and eukaryotes.</title>
        <authorList>
            <person name="Spang A."/>
            <person name="Saw J.H."/>
            <person name="Jorgensen S.L."/>
            <person name="Zaremba-Niedzwiedzka K."/>
            <person name="Martijn J."/>
            <person name="Lind A.E."/>
            <person name="van Eijk R."/>
            <person name="Schleper C."/>
            <person name="Guy L."/>
            <person name="Ettema T.J."/>
        </authorList>
    </citation>
    <scope>NUCLEOTIDE SEQUENCE</scope>
</reference>
<evidence type="ECO:0000256" key="1">
    <source>
        <dbReference type="SAM" id="Phobius"/>
    </source>
</evidence>
<organism evidence="2">
    <name type="scientific">marine sediment metagenome</name>
    <dbReference type="NCBI Taxonomy" id="412755"/>
    <lineage>
        <taxon>unclassified sequences</taxon>
        <taxon>metagenomes</taxon>
        <taxon>ecological metagenomes</taxon>
    </lineage>
</organism>
<keyword evidence="1" id="KW-0812">Transmembrane</keyword>
<accession>A0A0F9IBD3</accession>
<feature type="transmembrane region" description="Helical" evidence="1">
    <location>
        <begin position="20"/>
        <end position="43"/>
    </location>
</feature>
<sequence>MKIKKQIIKLLTDWKHWFGWIMTTGALVLLFHLLGIHAVHLPFY</sequence>
<name>A0A0F9IBD3_9ZZZZ</name>
<dbReference type="EMBL" id="LAZR01014546">
    <property type="protein sequence ID" value="KKM17009.1"/>
    <property type="molecule type" value="Genomic_DNA"/>
</dbReference>
<proteinExistence type="predicted"/>
<keyword evidence="1" id="KW-0472">Membrane</keyword>
<comment type="caution">
    <text evidence="2">The sequence shown here is derived from an EMBL/GenBank/DDBJ whole genome shotgun (WGS) entry which is preliminary data.</text>
</comment>
<dbReference type="AlphaFoldDB" id="A0A0F9IBD3"/>
<keyword evidence="1" id="KW-1133">Transmembrane helix</keyword>
<gene>
    <name evidence="2" type="ORF">LCGC14_1680100</name>
</gene>
<feature type="non-terminal residue" evidence="2">
    <location>
        <position position="44"/>
    </location>
</feature>
<evidence type="ECO:0000313" key="2">
    <source>
        <dbReference type="EMBL" id="KKM17009.1"/>
    </source>
</evidence>
<protein>
    <submittedName>
        <fullName evidence="2">Uncharacterized protein</fullName>
    </submittedName>
</protein>